<dbReference type="Gene3D" id="3.30.497.10">
    <property type="entry name" value="Antithrombin, subunit I, domain 2"/>
    <property type="match status" value="1"/>
</dbReference>
<evidence type="ECO:0000256" key="2">
    <source>
        <dbReference type="ARBA" id="ARBA00022900"/>
    </source>
</evidence>
<dbReference type="Pfam" id="PF00079">
    <property type="entry name" value="Serpin"/>
    <property type="match status" value="1"/>
</dbReference>
<dbReference type="PROSITE" id="PS51257">
    <property type="entry name" value="PROKAR_LIPOPROTEIN"/>
    <property type="match status" value="1"/>
</dbReference>
<feature type="domain" description="Serpin" evidence="5">
    <location>
        <begin position="48"/>
        <end position="466"/>
    </location>
</feature>
<dbReference type="InterPro" id="IPR042178">
    <property type="entry name" value="Serpin_sf_1"/>
</dbReference>
<proteinExistence type="inferred from homology"/>
<dbReference type="InterPro" id="IPR023796">
    <property type="entry name" value="Serpin_dom"/>
</dbReference>
<accession>A0A2M4AK75</accession>
<evidence type="ECO:0000313" key="6">
    <source>
        <dbReference type="EMBL" id="MBW41132.1"/>
    </source>
</evidence>
<keyword evidence="2" id="KW-0722">Serine protease inhibitor</keyword>
<dbReference type="GO" id="GO:0045861">
    <property type="term" value="P:negative regulation of proteolysis"/>
    <property type="evidence" value="ECO:0007669"/>
    <property type="project" value="UniProtKB-ARBA"/>
</dbReference>
<reference evidence="6" key="1">
    <citation type="submission" date="2018-01" db="EMBL/GenBank/DDBJ databases">
        <title>An insight into the sialome of Amazonian anophelines.</title>
        <authorList>
            <person name="Ribeiro J.M."/>
            <person name="Scarpassa V."/>
            <person name="Calvo E."/>
        </authorList>
    </citation>
    <scope>NUCLEOTIDE SEQUENCE</scope>
    <source>
        <tissue evidence="6">Salivary glands</tissue>
    </source>
</reference>
<keyword evidence="4" id="KW-0732">Signal</keyword>
<dbReference type="Gene3D" id="2.30.39.10">
    <property type="entry name" value="Alpha-1-antitrypsin, domain 1"/>
    <property type="match status" value="1"/>
</dbReference>
<organism evidence="6">
    <name type="scientific">Anopheles triannulatus</name>
    <dbReference type="NCBI Taxonomy" id="58253"/>
    <lineage>
        <taxon>Eukaryota</taxon>
        <taxon>Metazoa</taxon>
        <taxon>Ecdysozoa</taxon>
        <taxon>Arthropoda</taxon>
        <taxon>Hexapoda</taxon>
        <taxon>Insecta</taxon>
        <taxon>Pterygota</taxon>
        <taxon>Neoptera</taxon>
        <taxon>Endopterygota</taxon>
        <taxon>Diptera</taxon>
        <taxon>Nematocera</taxon>
        <taxon>Culicoidea</taxon>
        <taxon>Culicidae</taxon>
        <taxon>Anophelinae</taxon>
        <taxon>Anopheles</taxon>
    </lineage>
</organism>
<dbReference type="InterPro" id="IPR036186">
    <property type="entry name" value="Serpin_sf"/>
</dbReference>
<evidence type="ECO:0000256" key="3">
    <source>
        <dbReference type="RuleBase" id="RU000411"/>
    </source>
</evidence>
<name>A0A2M4AK75_9DIPT</name>
<feature type="chain" id="PRO_5014805045" evidence="4">
    <location>
        <begin position="32"/>
        <end position="467"/>
    </location>
</feature>
<feature type="signal peptide" evidence="4">
    <location>
        <begin position="1"/>
        <end position="31"/>
    </location>
</feature>
<evidence type="ECO:0000256" key="1">
    <source>
        <dbReference type="ARBA" id="ARBA00022690"/>
    </source>
</evidence>
<dbReference type="SUPFAM" id="SSF56574">
    <property type="entry name" value="Serpins"/>
    <property type="match status" value="1"/>
</dbReference>
<dbReference type="FunFam" id="2.30.39.10:FF:000035">
    <property type="entry name" value="Serine protease inhibitor (serpin) 16"/>
    <property type="match status" value="1"/>
</dbReference>
<dbReference type="PANTHER" id="PTHR11461:SF342">
    <property type="entry name" value="SERINE PROTEASE INHIBITOR 28DC"/>
    <property type="match status" value="1"/>
</dbReference>
<comment type="similarity">
    <text evidence="3">Belongs to the serpin family.</text>
</comment>
<dbReference type="CDD" id="cd19597">
    <property type="entry name" value="serpin28D-like_insects"/>
    <property type="match status" value="1"/>
</dbReference>
<dbReference type="InterPro" id="IPR000215">
    <property type="entry name" value="Serpin_fam"/>
</dbReference>
<dbReference type="GO" id="GO:0005615">
    <property type="term" value="C:extracellular space"/>
    <property type="evidence" value="ECO:0007669"/>
    <property type="project" value="InterPro"/>
</dbReference>
<sequence length="467" mass="52552">MQRASLRSRTRYGTLLLFGLALLVGSCVPSAQSPPSKTVSEDVIASINNLAKMLCEKMATPASKTELLSPVSIGSMMLLLLRASKRGTRDELLNTLQLSAYRKRAGGSAIAKNFGRLLKEFTHDIAGPGILGEVPAWQATRSCNPMIDDDPDYNDDDEFLDDPPIQSNVVQLANGIFLQQGLMNNSSFVRMAKELYQAQMAHVNYREQPEEARNTINRWVNETTRGRIEEIIVDNFDRTTQMVVANALYFKATWETFFNEPQYTRPQPFFPDGEQSSSVMVPTMFTAGCFPYHSSTELDARIMGFPYRNRTTSMYVILPNSSNRAKLRELQTRLDSASLDRLIGQMRLQKAIVQFPRLHVTNSYDLKLALQQLGLRTLFNRSKSNLRALLPDNKVPEPDANLYVTDMLHKINLEVNERGTEGGAVTITAMERSLPPVNFRVKAPFLIAIRHDPTKMLLFYGAIFDPS</sequence>
<dbReference type="GO" id="GO:0004867">
    <property type="term" value="F:serine-type endopeptidase inhibitor activity"/>
    <property type="evidence" value="ECO:0007669"/>
    <property type="project" value="UniProtKB-KW"/>
</dbReference>
<dbReference type="SMART" id="SM00093">
    <property type="entry name" value="SERPIN"/>
    <property type="match status" value="1"/>
</dbReference>
<evidence type="ECO:0000259" key="5">
    <source>
        <dbReference type="SMART" id="SM00093"/>
    </source>
</evidence>
<protein>
    <submittedName>
        <fullName evidence="6">Putative serine proteinase inhibitor</fullName>
    </submittedName>
</protein>
<evidence type="ECO:0000256" key="4">
    <source>
        <dbReference type="SAM" id="SignalP"/>
    </source>
</evidence>
<keyword evidence="1" id="KW-0646">Protease inhibitor</keyword>
<dbReference type="InterPro" id="IPR042185">
    <property type="entry name" value="Serpin_sf_2"/>
</dbReference>
<dbReference type="PANTHER" id="PTHR11461">
    <property type="entry name" value="SERINE PROTEASE INHIBITOR, SERPIN"/>
    <property type="match status" value="1"/>
</dbReference>
<dbReference type="EMBL" id="GGFK01007811">
    <property type="protein sequence ID" value="MBW41132.1"/>
    <property type="molecule type" value="Transcribed_RNA"/>
</dbReference>
<dbReference type="AlphaFoldDB" id="A0A2M4AK75"/>